<name>A0A2P2IZ44_RHIMU</name>
<sequence length="57" mass="6177">MYTDGSSLNSTTHLVTSITALIRLLSASNRGFNGPLCSMITGNCLRIAIDLANWFDE</sequence>
<organism evidence="1">
    <name type="scientific">Rhizophora mucronata</name>
    <name type="common">Asiatic mangrove</name>
    <dbReference type="NCBI Taxonomy" id="61149"/>
    <lineage>
        <taxon>Eukaryota</taxon>
        <taxon>Viridiplantae</taxon>
        <taxon>Streptophyta</taxon>
        <taxon>Embryophyta</taxon>
        <taxon>Tracheophyta</taxon>
        <taxon>Spermatophyta</taxon>
        <taxon>Magnoliopsida</taxon>
        <taxon>eudicotyledons</taxon>
        <taxon>Gunneridae</taxon>
        <taxon>Pentapetalae</taxon>
        <taxon>rosids</taxon>
        <taxon>fabids</taxon>
        <taxon>Malpighiales</taxon>
        <taxon>Rhizophoraceae</taxon>
        <taxon>Rhizophora</taxon>
    </lineage>
</organism>
<evidence type="ECO:0000313" key="1">
    <source>
        <dbReference type="EMBL" id="MBW86508.1"/>
    </source>
</evidence>
<dbReference type="AlphaFoldDB" id="A0A2P2IZ44"/>
<reference evidence="1" key="1">
    <citation type="submission" date="2018-02" db="EMBL/GenBank/DDBJ databases">
        <title>Rhizophora mucronata_Transcriptome.</title>
        <authorList>
            <person name="Meera S.P."/>
            <person name="Sreeshan A."/>
            <person name="Augustine A."/>
        </authorList>
    </citation>
    <scope>NUCLEOTIDE SEQUENCE</scope>
    <source>
        <tissue evidence="1">Leaf</tissue>
    </source>
</reference>
<proteinExistence type="predicted"/>
<dbReference type="EMBL" id="GGEC01006025">
    <property type="protein sequence ID" value="MBW86508.1"/>
    <property type="molecule type" value="Transcribed_RNA"/>
</dbReference>
<accession>A0A2P2IZ44</accession>
<protein>
    <submittedName>
        <fullName evidence="1">Uncharacterized protein</fullName>
    </submittedName>
</protein>